<accession>A0A0C9WL71</accession>
<reference evidence="3" key="2">
    <citation type="submission" date="2015-01" db="EMBL/GenBank/DDBJ databases">
        <title>Evolutionary Origins and Diversification of the Mycorrhizal Mutualists.</title>
        <authorList>
            <consortium name="DOE Joint Genome Institute"/>
            <consortium name="Mycorrhizal Genomics Consortium"/>
            <person name="Kohler A."/>
            <person name="Kuo A."/>
            <person name="Nagy L.G."/>
            <person name="Floudas D."/>
            <person name="Copeland A."/>
            <person name="Barry K.W."/>
            <person name="Cichocki N."/>
            <person name="Veneault-Fourrey C."/>
            <person name="LaButti K."/>
            <person name="Lindquist E.A."/>
            <person name="Lipzen A."/>
            <person name="Lundell T."/>
            <person name="Morin E."/>
            <person name="Murat C."/>
            <person name="Riley R."/>
            <person name="Ohm R."/>
            <person name="Sun H."/>
            <person name="Tunlid A."/>
            <person name="Henrissat B."/>
            <person name="Grigoriev I.V."/>
            <person name="Hibbett D.S."/>
            <person name="Martin F."/>
        </authorList>
    </citation>
    <scope>NUCLEOTIDE SEQUENCE [LARGE SCALE GENOMIC DNA]</scope>
    <source>
        <strain evidence="3">LaAM-08-1</strain>
    </source>
</reference>
<dbReference type="AlphaFoldDB" id="A0A0C9WL71"/>
<name>A0A0C9WL71_9AGAR</name>
<keyword evidence="3" id="KW-1185">Reference proteome</keyword>
<organism evidence="2 3">
    <name type="scientific">Laccaria amethystina LaAM-08-1</name>
    <dbReference type="NCBI Taxonomy" id="1095629"/>
    <lineage>
        <taxon>Eukaryota</taxon>
        <taxon>Fungi</taxon>
        <taxon>Dikarya</taxon>
        <taxon>Basidiomycota</taxon>
        <taxon>Agaricomycotina</taxon>
        <taxon>Agaricomycetes</taxon>
        <taxon>Agaricomycetidae</taxon>
        <taxon>Agaricales</taxon>
        <taxon>Agaricineae</taxon>
        <taxon>Hydnangiaceae</taxon>
        <taxon>Laccaria</taxon>
    </lineage>
</organism>
<proteinExistence type="predicted"/>
<feature type="compositionally biased region" description="Pro residues" evidence="1">
    <location>
        <begin position="62"/>
        <end position="74"/>
    </location>
</feature>
<evidence type="ECO:0000313" key="2">
    <source>
        <dbReference type="EMBL" id="KIJ96999.1"/>
    </source>
</evidence>
<evidence type="ECO:0000256" key="1">
    <source>
        <dbReference type="SAM" id="MobiDB-lite"/>
    </source>
</evidence>
<reference evidence="2 3" key="1">
    <citation type="submission" date="2014-04" db="EMBL/GenBank/DDBJ databases">
        <authorList>
            <consortium name="DOE Joint Genome Institute"/>
            <person name="Kuo A."/>
            <person name="Kohler A."/>
            <person name="Nagy L.G."/>
            <person name="Floudas D."/>
            <person name="Copeland A."/>
            <person name="Barry K.W."/>
            <person name="Cichocki N."/>
            <person name="Veneault-Fourrey C."/>
            <person name="LaButti K."/>
            <person name="Lindquist E.A."/>
            <person name="Lipzen A."/>
            <person name="Lundell T."/>
            <person name="Morin E."/>
            <person name="Murat C."/>
            <person name="Sun H."/>
            <person name="Tunlid A."/>
            <person name="Henrissat B."/>
            <person name="Grigoriev I.V."/>
            <person name="Hibbett D.S."/>
            <person name="Martin F."/>
            <person name="Nordberg H.P."/>
            <person name="Cantor M.N."/>
            <person name="Hua S.X."/>
        </authorList>
    </citation>
    <scope>NUCLEOTIDE SEQUENCE [LARGE SCALE GENOMIC DNA]</scope>
    <source>
        <strain evidence="2 3">LaAM-08-1</strain>
    </source>
</reference>
<dbReference type="Proteomes" id="UP000054477">
    <property type="component" value="Unassembled WGS sequence"/>
</dbReference>
<dbReference type="HOGENOM" id="CLU_2527792_0_0_1"/>
<feature type="compositionally biased region" description="Polar residues" evidence="1">
    <location>
        <begin position="29"/>
        <end position="38"/>
    </location>
</feature>
<protein>
    <submittedName>
        <fullName evidence="2">Uncharacterized protein</fullName>
    </submittedName>
</protein>
<feature type="region of interest" description="Disordered" evidence="1">
    <location>
        <begin position="29"/>
        <end position="84"/>
    </location>
</feature>
<evidence type="ECO:0000313" key="3">
    <source>
        <dbReference type="Proteomes" id="UP000054477"/>
    </source>
</evidence>
<sequence length="84" mass="9175">MTMQHIDGPLRTCCVVFVSAATSQHDIPYSTNYNTHHPSPTAPAMHNRHLAPHDERRGLANPCPPIPNSCPPTPTCVQPSPTRV</sequence>
<gene>
    <name evidence="2" type="ORF">K443DRAFT_10186</name>
</gene>
<dbReference type="EMBL" id="KN838704">
    <property type="protein sequence ID" value="KIJ96999.1"/>
    <property type="molecule type" value="Genomic_DNA"/>
</dbReference>